<evidence type="ECO:0000256" key="1">
    <source>
        <dbReference type="ARBA" id="ARBA00001974"/>
    </source>
</evidence>
<evidence type="ECO:0000256" key="4">
    <source>
        <dbReference type="ARBA" id="ARBA00004752"/>
    </source>
</evidence>
<dbReference type="InterPro" id="IPR016167">
    <property type="entry name" value="FAD-bd_PCMH_sub1"/>
</dbReference>
<dbReference type="UniPathway" id="UPA00219"/>
<evidence type="ECO:0000256" key="17">
    <source>
        <dbReference type="HAMAP-Rule" id="MF_00037"/>
    </source>
</evidence>
<evidence type="ECO:0000256" key="16">
    <source>
        <dbReference type="ARBA" id="ARBA00048914"/>
    </source>
</evidence>
<dbReference type="InterPro" id="IPR003170">
    <property type="entry name" value="MurB"/>
</dbReference>
<dbReference type="GO" id="GO:0005829">
    <property type="term" value="C:cytosol"/>
    <property type="evidence" value="ECO:0007669"/>
    <property type="project" value="TreeGrafter"/>
</dbReference>
<comment type="similarity">
    <text evidence="5 17">Belongs to the MurB family.</text>
</comment>
<evidence type="ECO:0000256" key="15">
    <source>
        <dbReference type="ARBA" id="ARBA00023316"/>
    </source>
</evidence>
<dbReference type="PANTHER" id="PTHR21071">
    <property type="entry name" value="UDP-N-ACETYLENOLPYRUVOYLGLUCOSAMINE REDUCTASE"/>
    <property type="match status" value="1"/>
</dbReference>
<evidence type="ECO:0000313" key="20">
    <source>
        <dbReference type="EMBL" id="QOL31975.1"/>
    </source>
</evidence>
<reference evidence="20 22" key="2">
    <citation type="submission" date="2020-10" db="EMBL/GenBank/DDBJ databases">
        <title>Genome sequencing of Bifidobacterium eulemuris_DSMZ_100216.</title>
        <authorList>
            <person name="Kim J."/>
        </authorList>
    </citation>
    <scope>NUCLEOTIDE SEQUENCE [LARGE SCALE GENOMIC DNA]</scope>
    <source>
        <strain evidence="20 22">DSM 100216</strain>
    </source>
</reference>
<comment type="catalytic activity">
    <reaction evidence="16 17">
        <text>UDP-N-acetyl-alpha-D-muramate + NADP(+) = UDP-N-acetyl-3-O-(1-carboxyvinyl)-alpha-D-glucosamine + NADPH + H(+)</text>
        <dbReference type="Rhea" id="RHEA:12248"/>
        <dbReference type="ChEBI" id="CHEBI:15378"/>
        <dbReference type="ChEBI" id="CHEBI:57783"/>
        <dbReference type="ChEBI" id="CHEBI:58349"/>
        <dbReference type="ChEBI" id="CHEBI:68483"/>
        <dbReference type="ChEBI" id="CHEBI:70757"/>
        <dbReference type="EC" id="1.3.1.98"/>
    </reaction>
</comment>
<comment type="subcellular location">
    <subcellularLocation>
        <location evidence="3 17">Cytoplasm</location>
    </subcellularLocation>
</comment>
<dbReference type="RefSeq" id="WP_094637334.1">
    <property type="nucleotide sequence ID" value="NZ_CP062938.1"/>
</dbReference>
<dbReference type="PANTHER" id="PTHR21071:SF4">
    <property type="entry name" value="UDP-N-ACETYLENOLPYRUVOYLGLUCOSAMINE REDUCTASE"/>
    <property type="match status" value="1"/>
</dbReference>
<dbReference type="InterPro" id="IPR036318">
    <property type="entry name" value="FAD-bd_PCMH-like_sf"/>
</dbReference>
<evidence type="ECO:0000256" key="11">
    <source>
        <dbReference type="ARBA" id="ARBA00022960"/>
    </source>
</evidence>
<comment type="pathway">
    <text evidence="4 17">Cell wall biogenesis; peptidoglycan biosynthesis.</text>
</comment>
<accession>A0A261G4G4</accession>
<keyword evidence="22" id="KW-1185">Reference proteome</keyword>
<dbReference type="GO" id="GO:0008762">
    <property type="term" value="F:UDP-N-acetylmuramate dehydrogenase activity"/>
    <property type="evidence" value="ECO:0007669"/>
    <property type="project" value="UniProtKB-UniRule"/>
</dbReference>
<dbReference type="SUPFAM" id="SSF56176">
    <property type="entry name" value="FAD-binding/transporter-associated domain-like"/>
    <property type="match status" value="1"/>
</dbReference>
<dbReference type="EMBL" id="CP062938">
    <property type="protein sequence ID" value="QOL31975.1"/>
    <property type="molecule type" value="Genomic_DNA"/>
</dbReference>
<keyword evidence="12 17" id="KW-0573">Peptidoglycan synthesis</keyword>
<dbReference type="GO" id="GO:0051301">
    <property type="term" value="P:cell division"/>
    <property type="evidence" value="ECO:0007669"/>
    <property type="project" value="UniProtKB-KW"/>
</dbReference>
<dbReference type="GO" id="GO:0009252">
    <property type="term" value="P:peptidoglycan biosynthetic process"/>
    <property type="evidence" value="ECO:0007669"/>
    <property type="project" value="UniProtKB-UniRule"/>
</dbReference>
<sequence length="414" mass="43389">MTSFADITTIGVGGEIARFVEPTSRVGVIEAIEDADERGLPLCVIGGGSNLLVADEAFEGIVVRDARRQITVPDEAAPVEGDDTTVHVNAEAGCNWDDFVAFTVELGLEGVEGLSGIPGTVGASVVQNIGAYGQEVAGAVESVEVWDRQDKQSKELTAAELGFGYRMSALKASMYAAPAVPNPEFFPTPRYVVLSVTFALRHSATGVVGYGQLAKALGVEVGDRMDTQAIRDAVLTVRAAKGMLEDATRYLTPAMAETKRDEQIGLALAGQAKSARSAQDEQSVQDTAGAALPAPDFDRHSCGSFFMNPILSVDQAARLPEDAPRFDATLPDGTPGVKTSAAWLIDHAGLHKGHKLDPQAKAGLSTLHTLALTNRGGATASDIAALAKAVQDQVEASFGIRLVPEPVVVGIDLR</sequence>
<gene>
    <name evidence="17" type="primary">murB</name>
    <name evidence="20" type="ORF">BE0216_05455</name>
    <name evidence="19" type="ORF">BEUL_1804</name>
</gene>
<dbReference type="KEGG" id="beu:BE0216_05455"/>
<evidence type="ECO:0000259" key="18">
    <source>
        <dbReference type="PROSITE" id="PS51387"/>
    </source>
</evidence>
<dbReference type="InterPro" id="IPR016169">
    <property type="entry name" value="FAD-bd_PCMH_sub2"/>
</dbReference>
<dbReference type="Pfam" id="PF01565">
    <property type="entry name" value="FAD_binding_4"/>
    <property type="match status" value="1"/>
</dbReference>
<dbReference type="EMBL" id="MWWZ01000010">
    <property type="protein sequence ID" value="OZG65906.1"/>
    <property type="molecule type" value="Genomic_DNA"/>
</dbReference>
<evidence type="ECO:0000256" key="3">
    <source>
        <dbReference type="ARBA" id="ARBA00004496"/>
    </source>
</evidence>
<evidence type="ECO:0000313" key="22">
    <source>
        <dbReference type="Proteomes" id="UP000593943"/>
    </source>
</evidence>
<evidence type="ECO:0000256" key="8">
    <source>
        <dbReference type="ARBA" id="ARBA00022630"/>
    </source>
</evidence>
<dbReference type="Gene3D" id="3.90.78.10">
    <property type="entry name" value="UDP-N-acetylenolpyruvoylglucosamine reductase, C-terminal domain"/>
    <property type="match status" value="1"/>
</dbReference>
<keyword evidence="10 17" id="KW-0521">NADP</keyword>
<evidence type="ECO:0000313" key="21">
    <source>
        <dbReference type="Proteomes" id="UP000216057"/>
    </source>
</evidence>
<comment type="cofactor">
    <cofactor evidence="1 17">
        <name>FAD</name>
        <dbReference type="ChEBI" id="CHEBI:57692"/>
    </cofactor>
</comment>
<evidence type="ECO:0000256" key="14">
    <source>
        <dbReference type="ARBA" id="ARBA00023306"/>
    </source>
</evidence>
<name>A0A261G4G4_9BIFI</name>
<evidence type="ECO:0000256" key="2">
    <source>
        <dbReference type="ARBA" id="ARBA00003921"/>
    </source>
</evidence>
<keyword evidence="14 17" id="KW-0131">Cell cycle</keyword>
<dbReference type="InterPro" id="IPR016166">
    <property type="entry name" value="FAD-bd_PCMH"/>
</dbReference>
<dbReference type="GO" id="GO:0008360">
    <property type="term" value="P:regulation of cell shape"/>
    <property type="evidence" value="ECO:0007669"/>
    <property type="project" value="UniProtKB-KW"/>
</dbReference>
<keyword evidence="8 17" id="KW-0285">Flavoprotein</keyword>
<evidence type="ECO:0000313" key="19">
    <source>
        <dbReference type="EMBL" id="OZG65906.1"/>
    </source>
</evidence>
<dbReference type="Proteomes" id="UP000593943">
    <property type="component" value="Chromosome"/>
</dbReference>
<keyword evidence="7 17" id="KW-0132">Cell division</keyword>
<dbReference type="Gene3D" id="3.30.43.10">
    <property type="entry name" value="Uridine Diphospho-n-acetylenolpyruvylglucosamine Reductase, domain 2"/>
    <property type="match status" value="1"/>
</dbReference>
<evidence type="ECO:0000256" key="12">
    <source>
        <dbReference type="ARBA" id="ARBA00022984"/>
    </source>
</evidence>
<dbReference type="GO" id="GO:0071555">
    <property type="term" value="P:cell wall organization"/>
    <property type="evidence" value="ECO:0007669"/>
    <property type="project" value="UniProtKB-KW"/>
</dbReference>
<dbReference type="Pfam" id="PF02873">
    <property type="entry name" value="MurB_C"/>
    <property type="match status" value="1"/>
</dbReference>
<dbReference type="SUPFAM" id="SSF56194">
    <property type="entry name" value="Uridine diphospho-N-Acetylenolpyruvylglucosamine reductase, MurB, C-terminal domain"/>
    <property type="match status" value="1"/>
</dbReference>
<keyword evidence="6 17" id="KW-0963">Cytoplasm</keyword>
<keyword evidence="9 17" id="KW-0274">FAD</keyword>
<dbReference type="InterPro" id="IPR006094">
    <property type="entry name" value="Oxid_FAD_bind_N"/>
</dbReference>
<dbReference type="GO" id="GO:0071949">
    <property type="term" value="F:FAD binding"/>
    <property type="evidence" value="ECO:0007669"/>
    <property type="project" value="InterPro"/>
</dbReference>
<dbReference type="OrthoDB" id="9804753at2"/>
<protein>
    <recommendedName>
        <fullName evidence="17">UDP-N-acetylenolpyruvoylglucosamine reductase</fullName>
        <ecNumber evidence="17">1.3.1.98</ecNumber>
    </recommendedName>
    <alternativeName>
        <fullName evidence="17">UDP-N-acetylmuramate dehydrogenase</fullName>
    </alternativeName>
</protein>
<dbReference type="PROSITE" id="PS51387">
    <property type="entry name" value="FAD_PCMH"/>
    <property type="match status" value="1"/>
</dbReference>
<evidence type="ECO:0000256" key="10">
    <source>
        <dbReference type="ARBA" id="ARBA00022857"/>
    </source>
</evidence>
<dbReference type="Proteomes" id="UP000216057">
    <property type="component" value="Unassembled WGS sequence"/>
</dbReference>
<evidence type="ECO:0000256" key="7">
    <source>
        <dbReference type="ARBA" id="ARBA00022618"/>
    </source>
</evidence>
<keyword evidence="15 17" id="KW-0961">Cell wall biogenesis/degradation</keyword>
<evidence type="ECO:0000256" key="5">
    <source>
        <dbReference type="ARBA" id="ARBA00010485"/>
    </source>
</evidence>
<feature type="active site" evidence="17">
    <location>
        <position position="166"/>
    </location>
</feature>
<dbReference type="EC" id="1.3.1.98" evidence="17"/>
<evidence type="ECO:0000256" key="6">
    <source>
        <dbReference type="ARBA" id="ARBA00022490"/>
    </source>
</evidence>
<dbReference type="InterPro" id="IPR011601">
    <property type="entry name" value="MurB_C"/>
</dbReference>
<dbReference type="NCBIfam" id="NF010478">
    <property type="entry name" value="PRK13903.1"/>
    <property type="match status" value="1"/>
</dbReference>
<evidence type="ECO:0000256" key="13">
    <source>
        <dbReference type="ARBA" id="ARBA00023002"/>
    </source>
</evidence>
<feature type="domain" description="FAD-binding PCMH-type" evidence="18">
    <location>
        <begin position="12"/>
        <end position="203"/>
    </location>
</feature>
<keyword evidence="13 17" id="KW-0560">Oxidoreductase</keyword>
<dbReference type="InterPro" id="IPR036635">
    <property type="entry name" value="MurB_C_sf"/>
</dbReference>
<feature type="active site" evidence="17">
    <location>
        <position position="405"/>
    </location>
</feature>
<proteinExistence type="inferred from homology"/>
<keyword evidence="11 17" id="KW-0133">Cell shape</keyword>
<feature type="active site" description="Proton donor" evidence="17">
    <location>
        <position position="304"/>
    </location>
</feature>
<dbReference type="HAMAP" id="MF_00037">
    <property type="entry name" value="MurB"/>
    <property type="match status" value="1"/>
</dbReference>
<dbReference type="Gene3D" id="3.30.465.10">
    <property type="match status" value="1"/>
</dbReference>
<reference evidence="19 21" key="1">
    <citation type="journal article" date="2017" name="BMC Genomics">
        <title>Comparative genomic and phylogenomic analyses of the Bifidobacteriaceae family.</title>
        <authorList>
            <person name="Lugli G.A."/>
            <person name="Milani C."/>
            <person name="Turroni F."/>
            <person name="Duranti S."/>
            <person name="Mancabelli L."/>
            <person name="Mangifesta M."/>
            <person name="Ferrario C."/>
            <person name="Modesto M."/>
            <person name="Mattarelli P."/>
            <person name="Jiri K."/>
            <person name="van Sinderen D."/>
            <person name="Ventura M."/>
        </authorList>
    </citation>
    <scope>NUCLEOTIDE SEQUENCE [LARGE SCALE GENOMIC DNA]</scope>
    <source>
        <strain evidence="19 21">DSM 100216</strain>
    </source>
</reference>
<organism evidence="19 21">
    <name type="scientific">Bifidobacterium eulemuris</name>
    <dbReference type="NCBI Taxonomy" id="1765219"/>
    <lineage>
        <taxon>Bacteria</taxon>
        <taxon>Bacillati</taxon>
        <taxon>Actinomycetota</taxon>
        <taxon>Actinomycetes</taxon>
        <taxon>Bifidobacteriales</taxon>
        <taxon>Bifidobacteriaceae</taxon>
        <taxon>Bifidobacterium</taxon>
    </lineage>
</organism>
<comment type="function">
    <text evidence="2 17">Cell wall formation.</text>
</comment>
<evidence type="ECO:0000256" key="9">
    <source>
        <dbReference type="ARBA" id="ARBA00022827"/>
    </source>
</evidence>
<dbReference type="AlphaFoldDB" id="A0A261G4G4"/>